<feature type="region of interest" description="Disordered" evidence="7">
    <location>
        <begin position="1"/>
        <end position="47"/>
    </location>
</feature>
<sequence length="235" mass="26723">MGKKERERANEEGEGGPSTKKKRHSLGNEEYAVSGGGGGGGGERNGVSVVNKKRWTSEEDAILRNHVETHGARNWNVVERLQRSGKSCRLRWLNHLKRGLKKDAFTEEEKILIYQLHAKHGNKWSLIASKLEGRTDNEIKNYWNTKIKKPQCGGLMLDFPNKRWQAIFHQQPFQASTPPHASDAPFFSGKLVCIAVGEEKKKKHCYTMCKMRSKILLRQLSKLNETFISLWPSGV</sequence>
<feature type="domain" description="Myb-like" evidence="8">
    <location>
        <begin position="47"/>
        <end position="96"/>
    </location>
</feature>
<dbReference type="PANTHER" id="PTHR47995">
    <property type="entry name" value="TRANSCRIPTION FACTOR MYB33-RELATED"/>
    <property type="match status" value="1"/>
</dbReference>
<keyword evidence="5" id="KW-0804">Transcription</keyword>
<feature type="domain" description="HTH myb-type" evidence="9">
    <location>
        <begin position="50"/>
        <end position="96"/>
    </location>
</feature>
<evidence type="ECO:0000313" key="11">
    <source>
        <dbReference type="Proteomes" id="UP001179952"/>
    </source>
</evidence>
<dbReference type="Gene3D" id="1.10.10.60">
    <property type="entry name" value="Homeodomain-like"/>
    <property type="match status" value="2"/>
</dbReference>
<evidence type="ECO:0000259" key="9">
    <source>
        <dbReference type="PROSITE" id="PS51294"/>
    </source>
</evidence>
<organism evidence="10 11">
    <name type="scientific">Acorus gramineus</name>
    <name type="common">Dwarf sweet flag</name>
    <dbReference type="NCBI Taxonomy" id="55184"/>
    <lineage>
        <taxon>Eukaryota</taxon>
        <taxon>Viridiplantae</taxon>
        <taxon>Streptophyta</taxon>
        <taxon>Embryophyta</taxon>
        <taxon>Tracheophyta</taxon>
        <taxon>Spermatophyta</taxon>
        <taxon>Magnoliopsida</taxon>
        <taxon>Liliopsida</taxon>
        <taxon>Acoraceae</taxon>
        <taxon>Acorus</taxon>
    </lineage>
</organism>
<dbReference type="PANTHER" id="PTHR47995:SF18">
    <property type="entry name" value="TRANSCRIPTION FACTOR MYB65"/>
    <property type="match status" value="1"/>
</dbReference>
<evidence type="ECO:0000256" key="6">
    <source>
        <dbReference type="ARBA" id="ARBA00023242"/>
    </source>
</evidence>
<dbReference type="InterPro" id="IPR001005">
    <property type="entry name" value="SANT/Myb"/>
</dbReference>
<gene>
    <name evidence="10" type="ORF">QJS04_geneDACA018014</name>
</gene>
<keyword evidence="6" id="KW-0539">Nucleus</keyword>
<reference evidence="10" key="2">
    <citation type="submission" date="2023-06" db="EMBL/GenBank/DDBJ databases">
        <authorList>
            <person name="Ma L."/>
            <person name="Liu K.-W."/>
            <person name="Li Z."/>
            <person name="Hsiao Y.-Y."/>
            <person name="Qi Y."/>
            <person name="Fu T."/>
            <person name="Tang G."/>
            <person name="Zhang D."/>
            <person name="Sun W.-H."/>
            <person name="Liu D.-K."/>
            <person name="Li Y."/>
            <person name="Chen G.-Z."/>
            <person name="Liu X.-D."/>
            <person name="Liao X.-Y."/>
            <person name="Jiang Y.-T."/>
            <person name="Yu X."/>
            <person name="Hao Y."/>
            <person name="Huang J."/>
            <person name="Zhao X.-W."/>
            <person name="Ke S."/>
            <person name="Chen Y.-Y."/>
            <person name="Wu W.-L."/>
            <person name="Hsu J.-L."/>
            <person name="Lin Y.-F."/>
            <person name="Huang M.-D."/>
            <person name="Li C.-Y."/>
            <person name="Huang L."/>
            <person name="Wang Z.-W."/>
            <person name="Zhao X."/>
            <person name="Zhong W.-Y."/>
            <person name="Peng D.-H."/>
            <person name="Ahmad S."/>
            <person name="Lan S."/>
            <person name="Zhang J.-S."/>
            <person name="Tsai W.-C."/>
            <person name="Van De Peer Y."/>
            <person name="Liu Z.-J."/>
        </authorList>
    </citation>
    <scope>NUCLEOTIDE SEQUENCE</scope>
    <source>
        <strain evidence="10">SCP</strain>
        <tissue evidence="10">Leaves</tissue>
    </source>
</reference>
<evidence type="ECO:0000256" key="7">
    <source>
        <dbReference type="SAM" id="MobiDB-lite"/>
    </source>
</evidence>
<dbReference type="Pfam" id="PF00249">
    <property type="entry name" value="Myb_DNA-binding"/>
    <property type="match status" value="2"/>
</dbReference>
<evidence type="ECO:0000256" key="2">
    <source>
        <dbReference type="ARBA" id="ARBA00022737"/>
    </source>
</evidence>
<dbReference type="InterPro" id="IPR017930">
    <property type="entry name" value="Myb_dom"/>
</dbReference>
<evidence type="ECO:0000313" key="10">
    <source>
        <dbReference type="EMBL" id="KAK1261264.1"/>
    </source>
</evidence>
<keyword evidence="2" id="KW-0677">Repeat</keyword>
<dbReference type="SMART" id="SM00717">
    <property type="entry name" value="SANT"/>
    <property type="match status" value="2"/>
</dbReference>
<keyword evidence="3" id="KW-0805">Transcription regulation</keyword>
<feature type="domain" description="Myb-like" evidence="8">
    <location>
        <begin position="97"/>
        <end position="147"/>
    </location>
</feature>
<evidence type="ECO:0000256" key="4">
    <source>
        <dbReference type="ARBA" id="ARBA00023125"/>
    </source>
</evidence>
<dbReference type="PROSITE" id="PS50090">
    <property type="entry name" value="MYB_LIKE"/>
    <property type="match status" value="2"/>
</dbReference>
<accession>A0AAV9AAL7</accession>
<dbReference type="GO" id="GO:0005634">
    <property type="term" value="C:nucleus"/>
    <property type="evidence" value="ECO:0007669"/>
    <property type="project" value="UniProtKB-SubCell"/>
</dbReference>
<dbReference type="Proteomes" id="UP001179952">
    <property type="component" value="Unassembled WGS sequence"/>
</dbReference>
<comment type="caution">
    <text evidence="10">The sequence shown here is derived from an EMBL/GenBank/DDBJ whole genome shotgun (WGS) entry which is preliminary data.</text>
</comment>
<keyword evidence="4" id="KW-0238">DNA-binding</keyword>
<evidence type="ECO:0000256" key="3">
    <source>
        <dbReference type="ARBA" id="ARBA00023015"/>
    </source>
</evidence>
<feature type="compositionally biased region" description="Basic and acidic residues" evidence="7">
    <location>
        <begin position="1"/>
        <end position="11"/>
    </location>
</feature>
<dbReference type="SUPFAM" id="SSF46689">
    <property type="entry name" value="Homeodomain-like"/>
    <property type="match status" value="1"/>
</dbReference>
<dbReference type="EMBL" id="JAUJYN010000011">
    <property type="protein sequence ID" value="KAK1261264.1"/>
    <property type="molecule type" value="Genomic_DNA"/>
</dbReference>
<dbReference type="PROSITE" id="PS51294">
    <property type="entry name" value="HTH_MYB"/>
    <property type="match status" value="2"/>
</dbReference>
<evidence type="ECO:0000259" key="8">
    <source>
        <dbReference type="PROSITE" id="PS50090"/>
    </source>
</evidence>
<feature type="compositionally biased region" description="Gly residues" evidence="7">
    <location>
        <begin position="34"/>
        <end position="44"/>
    </location>
</feature>
<name>A0AAV9AAL7_ACOGR</name>
<dbReference type="AlphaFoldDB" id="A0AAV9AAL7"/>
<evidence type="ECO:0000256" key="5">
    <source>
        <dbReference type="ARBA" id="ARBA00023163"/>
    </source>
</evidence>
<evidence type="ECO:0000256" key="1">
    <source>
        <dbReference type="ARBA" id="ARBA00004123"/>
    </source>
</evidence>
<dbReference type="GO" id="GO:0003677">
    <property type="term" value="F:DNA binding"/>
    <property type="evidence" value="ECO:0007669"/>
    <property type="project" value="UniProtKB-KW"/>
</dbReference>
<reference evidence="10" key="1">
    <citation type="journal article" date="2023" name="Nat. Commun.">
        <title>Diploid and tetraploid genomes of Acorus and the evolution of monocots.</title>
        <authorList>
            <person name="Ma L."/>
            <person name="Liu K.W."/>
            <person name="Li Z."/>
            <person name="Hsiao Y.Y."/>
            <person name="Qi Y."/>
            <person name="Fu T."/>
            <person name="Tang G.D."/>
            <person name="Zhang D."/>
            <person name="Sun W.H."/>
            <person name="Liu D.K."/>
            <person name="Li Y."/>
            <person name="Chen G.Z."/>
            <person name="Liu X.D."/>
            <person name="Liao X.Y."/>
            <person name="Jiang Y.T."/>
            <person name="Yu X."/>
            <person name="Hao Y."/>
            <person name="Huang J."/>
            <person name="Zhao X.W."/>
            <person name="Ke S."/>
            <person name="Chen Y.Y."/>
            <person name="Wu W.L."/>
            <person name="Hsu J.L."/>
            <person name="Lin Y.F."/>
            <person name="Huang M.D."/>
            <person name="Li C.Y."/>
            <person name="Huang L."/>
            <person name="Wang Z.W."/>
            <person name="Zhao X."/>
            <person name="Zhong W.Y."/>
            <person name="Peng D.H."/>
            <person name="Ahmad S."/>
            <person name="Lan S."/>
            <person name="Zhang J.S."/>
            <person name="Tsai W.C."/>
            <person name="Van de Peer Y."/>
            <person name="Liu Z.J."/>
        </authorList>
    </citation>
    <scope>NUCLEOTIDE SEQUENCE</scope>
    <source>
        <strain evidence="10">SCP</strain>
    </source>
</reference>
<keyword evidence="11" id="KW-1185">Reference proteome</keyword>
<dbReference type="InterPro" id="IPR009057">
    <property type="entry name" value="Homeodomain-like_sf"/>
</dbReference>
<comment type="subcellular location">
    <subcellularLocation>
        <location evidence="1">Nucleus</location>
    </subcellularLocation>
</comment>
<protein>
    <submittedName>
        <fullName evidence="10">Transcription factor GAMYB</fullName>
    </submittedName>
</protein>
<proteinExistence type="predicted"/>
<dbReference type="CDD" id="cd00167">
    <property type="entry name" value="SANT"/>
    <property type="match status" value="2"/>
</dbReference>
<feature type="domain" description="HTH myb-type" evidence="9">
    <location>
        <begin position="97"/>
        <end position="151"/>
    </location>
</feature>